<dbReference type="AlphaFoldDB" id="A0A4Z2I3A8"/>
<reference evidence="1 2" key="1">
    <citation type="submission" date="2019-03" db="EMBL/GenBank/DDBJ databases">
        <title>First draft genome of Liparis tanakae, snailfish: a comprehensive survey of snailfish specific genes.</title>
        <authorList>
            <person name="Kim W."/>
            <person name="Song I."/>
            <person name="Jeong J.-H."/>
            <person name="Kim D."/>
            <person name="Kim S."/>
            <person name="Ryu S."/>
            <person name="Song J.Y."/>
            <person name="Lee S.K."/>
        </authorList>
    </citation>
    <scope>NUCLEOTIDE SEQUENCE [LARGE SCALE GENOMIC DNA]</scope>
    <source>
        <tissue evidence="1">Muscle</tissue>
    </source>
</reference>
<gene>
    <name evidence="1" type="ORF">EYF80_017535</name>
</gene>
<evidence type="ECO:0000313" key="1">
    <source>
        <dbReference type="EMBL" id="TNN72251.1"/>
    </source>
</evidence>
<sequence length="275" mass="30120">MADSFASPLIATATTAATNQHSNEPAVAAEAPRDASATCRRIEPHVCAEEGQWGSGWQLFSVALSGFSTLELDVQAIGCVDFFSISRFPFYHHGAFYAALGPVTSRSETPQGRQSDGEALLICAPHRNVHFYLFRPQDAVGVSSSRCCCSHRWMLWLRLMTTRLSKRFPRRAAPRAARQVTGGLVIFALQMMGFFIACDELTEEANAPAAQHTEVVDQCEVQTGTRGGTSRVLSTENCSSPESRSETISECLEEVLMSLALAGHLSRWWSGLSWK</sequence>
<protein>
    <submittedName>
        <fullName evidence="1">Uncharacterized protein</fullName>
    </submittedName>
</protein>
<keyword evidence="2" id="KW-1185">Reference proteome</keyword>
<name>A0A4Z2I3A8_9TELE</name>
<accession>A0A4Z2I3A8</accession>
<comment type="caution">
    <text evidence="1">The sequence shown here is derived from an EMBL/GenBank/DDBJ whole genome shotgun (WGS) entry which is preliminary data.</text>
</comment>
<evidence type="ECO:0000313" key="2">
    <source>
        <dbReference type="Proteomes" id="UP000314294"/>
    </source>
</evidence>
<dbReference type="Proteomes" id="UP000314294">
    <property type="component" value="Unassembled WGS sequence"/>
</dbReference>
<dbReference type="EMBL" id="SRLO01000140">
    <property type="protein sequence ID" value="TNN72251.1"/>
    <property type="molecule type" value="Genomic_DNA"/>
</dbReference>
<organism evidence="1 2">
    <name type="scientific">Liparis tanakae</name>
    <name type="common">Tanaka's snailfish</name>
    <dbReference type="NCBI Taxonomy" id="230148"/>
    <lineage>
        <taxon>Eukaryota</taxon>
        <taxon>Metazoa</taxon>
        <taxon>Chordata</taxon>
        <taxon>Craniata</taxon>
        <taxon>Vertebrata</taxon>
        <taxon>Euteleostomi</taxon>
        <taxon>Actinopterygii</taxon>
        <taxon>Neopterygii</taxon>
        <taxon>Teleostei</taxon>
        <taxon>Neoteleostei</taxon>
        <taxon>Acanthomorphata</taxon>
        <taxon>Eupercaria</taxon>
        <taxon>Perciformes</taxon>
        <taxon>Cottioidei</taxon>
        <taxon>Cottales</taxon>
        <taxon>Liparidae</taxon>
        <taxon>Liparis</taxon>
    </lineage>
</organism>
<proteinExistence type="predicted"/>